<feature type="transmembrane region" description="Helical" evidence="1">
    <location>
        <begin position="39"/>
        <end position="56"/>
    </location>
</feature>
<dbReference type="OrthoDB" id="4734452at2"/>
<evidence type="ECO:0000313" key="3">
    <source>
        <dbReference type="Proteomes" id="UP000318578"/>
    </source>
</evidence>
<accession>A0A558AM21</accession>
<keyword evidence="1" id="KW-0472">Membrane</keyword>
<evidence type="ECO:0000313" key="2">
    <source>
        <dbReference type="EMBL" id="TVT25290.1"/>
    </source>
</evidence>
<protein>
    <submittedName>
        <fullName evidence="2">DUF5134 domain-containing protein</fullName>
    </submittedName>
</protein>
<dbReference type="Pfam" id="PF17197">
    <property type="entry name" value="DUF5134"/>
    <property type="match status" value="1"/>
</dbReference>
<keyword evidence="3" id="KW-1185">Reference proteome</keyword>
<proteinExistence type="predicted"/>
<sequence>MIPGTGLRWIVTVVFAAVGVFCLYRCVRHGPPMRRTCDVLHVLMCAGMVAMAWPAAMGVARVPQVLLFAAAAAWFVGMLVLGTEGHGSHGRLSLGHHALMMGGMAWTLLAMPMAMAGMTMSTDTPPHVVIVAVVLTAVFVLAGVGRLARAIDAGRGEGRLRLRTAGLAVDGVMSLGMALMTALLI</sequence>
<dbReference type="AlphaFoldDB" id="A0A558AM21"/>
<dbReference type="RefSeq" id="WP_144633251.1">
    <property type="nucleotide sequence ID" value="NZ_BNAX01000014.1"/>
</dbReference>
<feature type="transmembrane region" description="Helical" evidence="1">
    <location>
        <begin position="62"/>
        <end position="82"/>
    </location>
</feature>
<dbReference type="EMBL" id="VJZA01000003">
    <property type="protein sequence ID" value="TVT25290.1"/>
    <property type="molecule type" value="Genomic_DNA"/>
</dbReference>
<gene>
    <name evidence="2" type="ORF">FNH06_03190</name>
</gene>
<dbReference type="Proteomes" id="UP000318578">
    <property type="component" value="Unassembled WGS sequence"/>
</dbReference>
<keyword evidence="1" id="KW-1133">Transmembrane helix</keyword>
<keyword evidence="1" id="KW-0812">Transmembrane</keyword>
<feature type="transmembrane region" description="Helical" evidence="1">
    <location>
        <begin position="160"/>
        <end position="184"/>
    </location>
</feature>
<organism evidence="2 3">
    <name type="scientific">Amycolatopsis acidiphila</name>
    <dbReference type="NCBI Taxonomy" id="715473"/>
    <lineage>
        <taxon>Bacteria</taxon>
        <taxon>Bacillati</taxon>
        <taxon>Actinomycetota</taxon>
        <taxon>Actinomycetes</taxon>
        <taxon>Pseudonocardiales</taxon>
        <taxon>Pseudonocardiaceae</taxon>
        <taxon>Amycolatopsis</taxon>
    </lineage>
</organism>
<evidence type="ECO:0000256" key="1">
    <source>
        <dbReference type="SAM" id="Phobius"/>
    </source>
</evidence>
<name>A0A558AM21_9PSEU</name>
<feature type="transmembrane region" description="Helical" evidence="1">
    <location>
        <begin position="127"/>
        <end position="148"/>
    </location>
</feature>
<reference evidence="2 3" key="1">
    <citation type="submission" date="2019-07" db="EMBL/GenBank/DDBJ databases">
        <title>New species of Amycolatopsis and Streptomyces.</title>
        <authorList>
            <person name="Duangmal K."/>
            <person name="Teo W.F.A."/>
            <person name="Lipun K."/>
        </authorList>
    </citation>
    <scope>NUCLEOTIDE SEQUENCE [LARGE SCALE GENOMIC DNA]</scope>
    <source>
        <strain evidence="2 3">JCM 30562</strain>
    </source>
</reference>
<comment type="caution">
    <text evidence="2">The sequence shown here is derived from an EMBL/GenBank/DDBJ whole genome shotgun (WGS) entry which is preliminary data.</text>
</comment>
<feature type="transmembrane region" description="Helical" evidence="1">
    <location>
        <begin position="6"/>
        <end position="27"/>
    </location>
</feature>
<dbReference type="InterPro" id="IPR033458">
    <property type="entry name" value="DUF5134"/>
</dbReference>
<feature type="transmembrane region" description="Helical" evidence="1">
    <location>
        <begin position="94"/>
        <end position="115"/>
    </location>
</feature>